<evidence type="ECO:0000256" key="11">
    <source>
        <dbReference type="ARBA" id="ARBA00023033"/>
    </source>
</evidence>
<evidence type="ECO:0000256" key="2">
    <source>
        <dbReference type="ARBA" id="ARBA00004370"/>
    </source>
</evidence>
<comment type="pathway">
    <text evidence="3">Secondary metabolite biosynthesis; terpenoid biosynthesis.</text>
</comment>
<accession>A0ABR1ISD8</accession>
<comment type="cofactor">
    <cofactor evidence="1">
        <name>heme</name>
        <dbReference type="ChEBI" id="CHEBI:30413"/>
    </cofactor>
</comment>
<dbReference type="InterPro" id="IPR036396">
    <property type="entry name" value="Cyt_P450_sf"/>
</dbReference>
<evidence type="ECO:0000256" key="10">
    <source>
        <dbReference type="ARBA" id="ARBA00023004"/>
    </source>
</evidence>
<protein>
    <recommendedName>
        <fullName evidence="15">Cytochrome P450</fullName>
    </recommendedName>
</protein>
<dbReference type="Pfam" id="PF00067">
    <property type="entry name" value="p450"/>
    <property type="match status" value="1"/>
</dbReference>
<gene>
    <name evidence="13" type="ORF">VKT23_018022</name>
</gene>
<reference evidence="13 14" key="1">
    <citation type="submission" date="2024-01" db="EMBL/GenBank/DDBJ databases">
        <title>A draft genome for the cacao thread blight pathogen Marasmiellus scandens.</title>
        <authorList>
            <person name="Baruah I.K."/>
            <person name="Leung J."/>
            <person name="Bukari Y."/>
            <person name="Amoako-Attah I."/>
            <person name="Meinhardt L.W."/>
            <person name="Bailey B.A."/>
            <person name="Cohen S.P."/>
        </authorList>
    </citation>
    <scope>NUCLEOTIDE SEQUENCE [LARGE SCALE GENOMIC DNA]</scope>
    <source>
        <strain evidence="13 14">GH-19</strain>
    </source>
</reference>
<comment type="similarity">
    <text evidence="4">Belongs to the cytochrome P450 family.</text>
</comment>
<keyword evidence="5" id="KW-0349">Heme</keyword>
<evidence type="ECO:0000256" key="7">
    <source>
        <dbReference type="ARBA" id="ARBA00022723"/>
    </source>
</evidence>
<dbReference type="Gene3D" id="1.10.630.10">
    <property type="entry name" value="Cytochrome P450"/>
    <property type="match status" value="1"/>
</dbReference>
<evidence type="ECO:0000256" key="5">
    <source>
        <dbReference type="ARBA" id="ARBA00022617"/>
    </source>
</evidence>
<dbReference type="EMBL" id="JBANRG010000079">
    <property type="protein sequence ID" value="KAK7438409.1"/>
    <property type="molecule type" value="Genomic_DNA"/>
</dbReference>
<keyword evidence="14" id="KW-1185">Reference proteome</keyword>
<keyword evidence="11" id="KW-0503">Monooxygenase</keyword>
<organism evidence="13 14">
    <name type="scientific">Marasmiellus scandens</name>
    <dbReference type="NCBI Taxonomy" id="2682957"/>
    <lineage>
        <taxon>Eukaryota</taxon>
        <taxon>Fungi</taxon>
        <taxon>Dikarya</taxon>
        <taxon>Basidiomycota</taxon>
        <taxon>Agaricomycotina</taxon>
        <taxon>Agaricomycetes</taxon>
        <taxon>Agaricomycetidae</taxon>
        <taxon>Agaricales</taxon>
        <taxon>Marasmiineae</taxon>
        <taxon>Omphalotaceae</taxon>
        <taxon>Marasmiellus</taxon>
    </lineage>
</organism>
<keyword evidence="6" id="KW-0812">Transmembrane</keyword>
<sequence length="444" mass="50564">MQHILKHSEDIYHRPESSRFAISRLLGNGVLVTEGEKHRMQRRVMNPAFGPIQVRALTEIFVDKSLELRDYWLKEIQGSNNRQVIVGAGLSKMTLDVIGRAGFNYDFESLSGGNNNELSRAFAAIFSERTRSFVEFLRIQFPIFRKLPIRTDPRIRGARNIMDRIGTELVQEAKKSSQEEKDGMGKSRDLLSLLMKSNMNTDIPEDQRMSDEDVLAQIPTFFVAGHETTSTSTSWAIYVLTQRKDIQSKLRQELLALDTDTPSMDELNALPYLDHFVSEILRFHAPVTWVNRAPIKDDVIPLKEPIVDINGQVHTELHVKEGQSIQLSILAMNKSKTLWGDDAAEFKPERWEKTLESAQEIPGVWKHLLTFLGGPRACIGWRFSVVEMKALLFVLVRAFEFDLAVPKEDICFKRALMVSLARPIATSLPGRQLPVILTPVKREN</sequence>
<keyword evidence="7" id="KW-0479">Metal-binding</keyword>
<evidence type="ECO:0000256" key="12">
    <source>
        <dbReference type="ARBA" id="ARBA00023136"/>
    </source>
</evidence>
<dbReference type="Proteomes" id="UP001498398">
    <property type="component" value="Unassembled WGS sequence"/>
</dbReference>
<keyword evidence="12" id="KW-0472">Membrane</keyword>
<evidence type="ECO:0000313" key="14">
    <source>
        <dbReference type="Proteomes" id="UP001498398"/>
    </source>
</evidence>
<dbReference type="PRINTS" id="PR00463">
    <property type="entry name" value="EP450I"/>
</dbReference>
<evidence type="ECO:0008006" key="15">
    <source>
        <dbReference type="Google" id="ProtNLM"/>
    </source>
</evidence>
<name>A0ABR1ISD8_9AGAR</name>
<dbReference type="PANTHER" id="PTHR24305">
    <property type="entry name" value="CYTOCHROME P450"/>
    <property type="match status" value="1"/>
</dbReference>
<evidence type="ECO:0000256" key="4">
    <source>
        <dbReference type="ARBA" id="ARBA00010617"/>
    </source>
</evidence>
<keyword evidence="9" id="KW-0560">Oxidoreductase</keyword>
<evidence type="ECO:0000256" key="3">
    <source>
        <dbReference type="ARBA" id="ARBA00004721"/>
    </source>
</evidence>
<dbReference type="InterPro" id="IPR050121">
    <property type="entry name" value="Cytochrome_P450_monoxygenase"/>
</dbReference>
<dbReference type="InterPro" id="IPR001128">
    <property type="entry name" value="Cyt_P450"/>
</dbReference>
<dbReference type="SUPFAM" id="SSF48264">
    <property type="entry name" value="Cytochrome P450"/>
    <property type="match status" value="1"/>
</dbReference>
<evidence type="ECO:0000313" key="13">
    <source>
        <dbReference type="EMBL" id="KAK7438409.1"/>
    </source>
</evidence>
<dbReference type="PRINTS" id="PR00385">
    <property type="entry name" value="P450"/>
</dbReference>
<comment type="caution">
    <text evidence="13">The sequence shown here is derived from an EMBL/GenBank/DDBJ whole genome shotgun (WGS) entry which is preliminary data.</text>
</comment>
<evidence type="ECO:0000256" key="8">
    <source>
        <dbReference type="ARBA" id="ARBA00022989"/>
    </source>
</evidence>
<dbReference type="PANTHER" id="PTHR24305:SF166">
    <property type="entry name" value="CYTOCHROME P450 12A4, MITOCHONDRIAL-RELATED"/>
    <property type="match status" value="1"/>
</dbReference>
<comment type="subcellular location">
    <subcellularLocation>
        <location evidence="2">Membrane</location>
    </subcellularLocation>
</comment>
<evidence type="ECO:0000256" key="6">
    <source>
        <dbReference type="ARBA" id="ARBA00022692"/>
    </source>
</evidence>
<keyword evidence="10" id="KW-0408">Iron</keyword>
<dbReference type="InterPro" id="IPR002401">
    <property type="entry name" value="Cyt_P450_E_grp-I"/>
</dbReference>
<evidence type="ECO:0000256" key="9">
    <source>
        <dbReference type="ARBA" id="ARBA00023002"/>
    </source>
</evidence>
<proteinExistence type="inferred from homology"/>
<evidence type="ECO:0000256" key="1">
    <source>
        <dbReference type="ARBA" id="ARBA00001971"/>
    </source>
</evidence>
<keyword evidence="8" id="KW-1133">Transmembrane helix</keyword>